<proteinExistence type="predicted"/>
<dbReference type="EMBL" id="CP134537">
    <property type="protein sequence ID" value="WNH08499.1"/>
    <property type="molecule type" value="Genomic_DNA"/>
</dbReference>
<evidence type="ECO:0000313" key="2">
    <source>
        <dbReference type="Proteomes" id="UP001302806"/>
    </source>
</evidence>
<dbReference type="RefSeq" id="WP_415865156.1">
    <property type="nucleotide sequence ID" value="NZ_CP134537.1"/>
</dbReference>
<evidence type="ECO:0000313" key="1">
    <source>
        <dbReference type="EMBL" id="WNH08499.1"/>
    </source>
</evidence>
<reference evidence="1 2" key="1">
    <citation type="submission" date="2023-09" db="EMBL/GenBank/DDBJ databases">
        <title>Thalassobella suaedae gen. nov., sp. nov., a marine bacterium of the family Flavobacteriaceae isolated from a halophyte Suaeda japonica.</title>
        <authorList>
            <person name="Lee S.Y."/>
            <person name="Hwang C.Y."/>
        </authorList>
    </citation>
    <scope>NUCLEOTIDE SEQUENCE [LARGE SCALE GENOMIC DNA]</scope>
    <source>
        <strain evidence="1 2">HL-DH14</strain>
    </source>
</reference>
<gene>
    <name evidence="1" type="ORF">RHP51_15430</name>
</gene>
<sequence length="69" mass="7665">MNTSQVLSNQPLVKAHPVTGSIVTYFENSKGETFGKIRVDQRAPVINNGFMSFANRSAFITLNEKDAFE</sequence>
<protein>
    <submittedName>
        <fullName evidence="1">Uncharacterized protein</fullName>
    </submittedName>
</protein>
<dbReference type="Proteomes" id="UP001302806">
    <property type="component" value="Chromosome"/>
</dbReference>
<accession>A0ABY9XRC8</accession>
<organism evidence="1 2">
    <name type="scientific">Thalassobellus suaedae</name>
    <dbReference type="NCBI Taxonomy" id="3074124"/>
    <lineage>
        <taxon>Bacteria</taxon>
        <taxon>Pseudomonadati</taxon>
        <taxon>Bacteroidota</taxon>
        <taxon>Flavobacteriia</taxon>
        <taxon>Flavobacteriales</taxon>
        <taxon>Flavobacteriaceae</taxon>
        <taxon>Thalassobellus</taxon>
    </lineage>
</organism>
<name>A0ABY9XRC8_9FLAO</name>